<dbReference type="InterPro" id="IPR011009">
    <property type="entry name" value="Kinase-like_dom_sf"/>
</dbReference>
<evidence type="ECO:0000313" key="2">
    <source>
        <dbReference type="EMBL" id="KKR86861.1"/>
    </source>
</evidence>
<dbReference type="GO" id="GO:0004674">
    <property type="term" value="F:protein serine/threonine kinase activity"/>
    <property type="evidence" value="ECO:0007669"/>
    <property type="project" value="TreeGrafter"/>
</dbReference>
<protein>
    <submittedName>
        <fullName evidence="2">Kinase domain protein</fullName>
    </submittedName>
</protein>
<dbReference type="PANTHER" id="PTHR44167:SF18">
    <property type="entry name" value="PROTEIN KINASE DOMAIN-CONTAINING PROTEIN"/>
    <property type="match status" value="1"/>
</dbReference>
<dbReference type="Pfam" id="PF00069">
    <property type="entry name" value="Pkinase"/>
    <property type="match status" value="1"/>
</dbReference>
<evidence type="ECO:0000259" key="1">
    <source>
        <dbReference type="PROSITE" id="PS50011"/>
    </source>
</evidence>
<dbReference type="SUPFAM" id="SSF56112">
    <property type="entry name" value="Protein kinase-like (PK-like)"/>
    <property type="match status" value="1"/>
</dbReference>
<dbReference type="GO" id="GO:0005524">
    <property type="term" value="F:ATP binding"/>
    <property type="evidence" value="ECO:0007669"/>
    <property type="project" value="InterPro"/>
</dbReference>
<reference evidence="2 3" key="1">
    <citation type="journal article" date="2015" name="Nature">
        <title>rRNA introns, odd ribosomes, and small enigmatic genomes across a large radiation of phyla.</title>
        <authorList>
            <person name="Brown C.T."/>
            <person name="Hug L.A."/>
            <person name="Thomas B.C."/>
            <person name="Sharon I."/>
            <person name="Castelle C.J."/>
            <person name="Singh A."/>
            <person name="Wilkins M.J."/>
            <person name="Williams K.H."/>
            <person name="Banfield J.F."/>
        </authorList>
    </citation>
    <scope>NUCLEOTIDE SEQUENCE [LARGE SCALE GENOMIC DNA]</scope>
</reference>
<dbReference type="PROSITE" id="PS50011">
    <property type="entry name" value="PROTEIN_KINASE_DOM"/>
    <property type="match status" value="1"/>
</dbReference>
<gene>
    <name evidence="2" type="ORF">UU35_C0007G0007</name>
</gene>
<dbReference type="EMBL" id="LCAH01000007">
    <property type="protein sequence ID" value="KKR86861.1"/>
    <property type="molecule type" value="Genomic_DNA"/>
</dbReference>
<name>A0A0G0UH67_9BACT</name>
<dbReference type="PANTHER" id="PTHR44167">
    <property type="entry name" value="OVARIAN-SPECIFIC SERINE/THREONINE-PROTEIN KINASE LOK-RELATED"/>
    <property type="match status" value="1"/>
</dbReference>
<dbReference type="Proteomes" id="UP000034616">
    <property type="component" value="Unassembled WGS sequence"/>
</dbReference>
<proteinExistence type="predicted"/>
<keyword evidence="2" id="KW-0418">Kinase</keyword>
<evidence type="ECO:0000313" key="3">
    <source>
        <dbReference type="Proteomes" id="UP000034616"/>
    </source>
</evidence>
<dbReference type="SMART" id="SM00220">
    <property type="entry name" value="S_TKc"/>
    <property type="match status" value="1"/>
</dbReference>
<comment type="caution">
    <text evidence="2">The sequence shown here is derived from an EMBL/GenBank/DDBJ whole genome shotgun (WGS) entry which is preliminary data.</text>
</comment>
<sequence>MDIIIGQEIGEYRTESLVARGTNSTIYRGTHLLMGEEVCLKRYDLDIKPAIPIGEADVLSRLQHTEIPKFRNLLSLKDDSYVVVTHFVSGSPLGQAVQKHGNMDPEIVASFLERMLHLLRYMHVDQRCVHGDIKPEHILARTDHSITLVGFGVAEFSSGNWEKNRGWTDLFAPPEQVEGRPLVPQMDLYALGMSMVYLLCGGNEEQFKNGEIPDEVPDPMGRFLSRLVMKDPAKRLNWTQMDLFKEWVEIRFECFKRSTTEGKLLFL</sequence>
<organism evidence="2 3">
    <name type="scientific">Candidatus Uhrbacteria bacterium GW2011_GWC2_41_11</name>
    <dbReference type="NCBI Taxonomy" id="1618985"/>
    <lineage>
        <taxon>Bacteria</taxon>
        <taxon>Candidatus Uhriibacteriota</taxon>
    </lineage>
</organism>
<dbReference type="InterPro" id="IPR000719">
    <property type="entry name" value="Prot_kinase_dom"/>
</dbReference>
<accession>A0A0G0UH67</accession>
<dbReference type="Gene3D" id="1.10.510.10">
    <property type="entry name" value="Transferase(Phosphotransferase) domain 1"/>
    <property type="match status" value="1"/>
</dbReference>
<dbReference type="AlphaFoldDB" id="A0A0G0UH67"/>
<feature type="domain" description="Protein kinase" evidence="1">
    <location>
        <begin position="12"/>
        <end position="248"/>
    </location>
</feature>
<dbReference type="GO" id="GO:0005737">
    <property type="term" value="C:cytoplasm"/>
    <property type="evidence" value="ECO:0007669"/>
    <property type="project" value="TreeGrafter"/>
</dbReference>
<keyword evidence="2" id="KW-0808">Transferase</keyword>